<evidence type="ECO:0000313" key="11">
    <source>
        <dbReference type="Proteomes" id="UP001165122"/>
    </source>
</evidence>
<accession>A0A9W7CK43</accession>
<dbReference type="EMBL" id="BRXW01000110">
    <property type="protein sequence ID" value="GMI07288.1"/>
    <property type="molecule type" value="Genomic_DNA"/>
</dbReference>
<keyword evidence="3 6" id="KW-0547">Nucleotide-binding</keyword>
<dbReference type="PANTHER" id="PTHR24353">
    <property type="entry name" value="CYCLIC NUCLEOTIDE-DEPENDENT PROTEIN KINASE"/>
    <property type="match status" value="1"/>
</dbReference>
<dbReference type="SMART" id="SM00220">
    <property type="entry name" value="S_TKc"/>
    <property type="match status" value="1"/>
</dbReference>
<protein>
    <recommendedName>
        <fullName evidence="12">Protein kinase domain-containing protein</fullName>
    </recommendedName>
</protein>
<comment type="caution">
    <text evidence="10">The sequence shown here is derived from an EMBL/GenBank/DDBJ whole genome shotgun (WGS) entry which is preliminary data.</text>
</comment>
<keyword evidence="2" id="KW-0808">Transferase</keyword>
<dbReference type="InterPro" id="IPR017441">
    <property type="entry name" value="Protein_kinase_ATP_BS"/>
</dbReference>
<keyword evidence="1" id="KW-0723">Serine/threonine-protein kinase</keyword>
<dbReference type="Gene3D" id="1.10.510.10">
    <property type="entry name" value="Transferase(Phosphotransferase) domain 1"/>
    <property type="match status" value="1"/>
</dbReference>
<dbReference type="InterPro" id="IPR000961">
    <property type="entry name" value="AGC-kinase_C"/>
</dbReference>
<feature type="domain" description="Protein kinase" evidence="8">
    <location>
        <begin position="57"/>
        <end position="316"/>
    </location>
</feature>
<feature type="compositionally biased region" description="Gly residues" evidence="7">
    <location>
        <begin position="395"/>
        <end position="417"/>
    </location>
</feature>
<dbReference type="FunFam" id="1.10.510.10:FF:000571">
    <property type="entry name" value="Maternal embryonic leucine zipper kinase"/>
    <property type="match status" value="1"/>
</dbReference>
<proteinExistence type="predicted"/>
<dbReference type="InterPro" id="IPR008271">
    <property type="entry name" value="Ser/Thr_kinase_AS"/>
</dbReference>
<dbReference type="Gene3D" id="3.30.200.20">
    <property type="entry name" value="Phosphorylase Kinase, domain 1"/>
    <property type="match status" value="1"/>
</dbReference>
<evidence type="ECO:0000256" key="2">
    <source>
        <dbReference type="ARBA" id="ARBA00022679"/>
    </source>
</evidence>
<dbReference type="InterPro" id="IPR011009">
    <property type="entry name" value="Kinase-like_dom_sf"/>
</dbReference>
<dbReference type="InterPro" id="IPR045270">
    <property type="entry name" value="STKc_AGC"/>
</dbReference>
<dbReference type="GO" id="GO:0005524">
    <property type="term" value="F:ATP binding"/>
    <property type="evidence" value="ECO:0007669"/>
    <property type="project" value="UniProtKB-UniRule"/>
</dbReference>
<evidence type="ECO:0000313" key="10">
    <source>
        <dbReference type="EMBL" id="GMI07288.1"/>
    </source>
</evidence>
<keyword evidence="4" id="KW-0418">Kinase</keyword>
<gene>
    <name evidence="10" type="ORF">TrLO_g6102</name>
</gene>
<dbReference type="FunFam" id="3.30.200.20:FF:000042">
    <property type="entry name" value="Aurora kinase A"/>
    <property type="match status" value="1"/>
</dbReference>
<feature type="domain" description="AGC-kinase C-terminal" evidence="9">
    <location>
        <begin position="317"/>
        <end position="374"/>
    </location>
</feature>
<evidence type="ECO:0000259" key="8">
    <source>
        <dbReference type="PROSITE" id="PS50011"/>
    </source>
</evidence>
<dbReference type="InterPro" id="IPR000719">
    <property type="entry name" value="Prot_kinase_dom"/>
</dbReference>
<keyword evidence="11" id="KW-1185">Reference proteome</keyword>
<evidence type="ECO:0000256" key="6">
    <source>
        <dbReference type="PROSITE-ProRule" id="PRU10141"/>
    </source>
</evidence>
<dbReference type="CDD" id="cd05123">
    <property type="entry name" value="STKc_AGC"/>
    <property type="match status" value="1"/>
</dbReference>
<evidence type="ECO:0000256" key="1">
    <source>
        <dbReference type="ARBA" id="ARBA00022527"/>
    </source>
</evidence>
<sequence length="532" mass="58568">MGNCTNSTAKYALSNSTLNNKPPPPPSWIGAPTVVTGKHNPTHRVMLSPHQNGWGDMEFVKVLGRGKFGEVVLCQHADDSKFYAVKKISKKQMVERKNKESVKQEIISLLQTSHPFIAHMFGYFQDEKNVNLILEFCSGGELYNRMKRRVKFTNDEAKFYFTEIILALKYLHSKPLSLVYRDLKPENCMIDSMGHMRLVDFGFSAPIAREENLTGGCGTAMYIAPEIASGHNDKAHGFPVDWWASGIMLYEFLTGRAPFGDSSELTKFEILNNINAGKIKWPGTISKDARNLIQNLLVPNPEKRWKFSNIEESEWMAGVNYSNFLLRKVIPPWIPPHSETEGDVSNFLDWKEIPEDKNFINTDYAHISESIYNNELGGSDGVVVCAEAYNKALVTGGGGGGGGGGRGGGGGGGGGKGRGSKAERKPSDRQPPDRKQKEGNTDNPFAATAGAVNMLKKRSKSLRKNQSDRKQNKDTTPTKTKDMAKQMLRKGSSKKDGSIKAGSFSQTAGAVNLAKKRIKSQGSSKGSKIHAK</sequence>
<dbReference type="OrthoDB" id="63267at2759"/>
<dbReference type="PANTHER" id="PTHR24353:SF37">
    <property type="entry name" value="CAMP-DEPENDENT PROTEIN KINASE CATALYTIC SUBUNIT PRKX"/>
    <property type="match status" value="1"/>
</dbReference>
<keyword evidence="5 6" id="KW-0067">ATP-binding</keyword>
<dbReference type="PROSITE" id="PS51285">
    <property type="entry name" value="AGC_KINASE_CTER"/>
    <property type="match status" value="1"/>
</dbReference>
<dbReference type="GO" id="GO:0004691">
    <property type="term" value="F:cAMP-dependent protein kinase activity"/>
    <property type="evidence" value="ECO:0007669"/>
    <property type="project" value="TreeGrafter"/>
</dbReference>
<dbReference type="SUPFAM" id="SSF56112">
    <property type="entry name" value="Protein kinase-like (PK-like)"/>
    <property type="match status" value="1"/>
</dbReference>
<organism evidence="10 11">
    <name type="scientific">Triparma laevis f. longispina</name>
    <dbReference type="NCBI Taxonomy" id="1714387"/>
    <lineage>
        <taxon>Eukaryota</taxon>
        <taxon>Sar</taxon>
        <taxon>Stramenopiles</taxon>
        <taxon>Ochrophyta</taxon>
        <taxon>Bolidophyceae</taxon>
        <taxon>Parmales</taxon>
        <taxon>Triparmaceae</taxon>
        <taxon>Triparma</taxon>
    </lineage>
</organism>
<dbReference type="PROSITE" id="PS50011">
    <property type="entry name" value="PROTEIN_KINASE_DOM"/>
    <property type="match status" value="1"/>
</dbReference>
<dbReference type="PROSITE" id="PS00107">
    <property type="entry name" value="PROTEIN_KINASE_ATP"/>
    <property type="match status" value="1"/>
</dbReference>
<dbReference type="AlphaFoldDB" id="A0A9W7CK43"/>
<name>A0A9W7CK43_9STRA</name>
<dbReference type="GO" id="GO:0005952">
    <property type="term" value="C:cAMP-dependent protein kinase complex"/>
    <property type="evidence" value="ECO:0007669"/>
    <property type="project" value="TreeGrafter"/>
</dbReference>
<dbReference type="PROSITE" id="PS00108">
    <property type="entry name" value="PROTEIN_KINASE_ST"/>
    <property type="match status" value="1"/>
</dbReference>
<evidence type="ECO:0000256" key="3">
    <source>
        <dbReference type="ARBA" id="ARBA00022741"/>
    </source>
</evidence>
<evidence type="ECO:0008006" key="12">
    <source>
        <dbReference type="Google" id="ProtNLM"/>
    </source>
</evidence>
<feature type="region of interest" description="Disordered" evidence="7">
    <location>
        <begin position="395"/>
        <end position="532"/>
    </location>
</feature>
<reference evidence="11" key="1">
    <citation type="journal article" date="2023" name="Commun. Biol.">
        <title>Genome analysis of Parmales, the sister group of diatoms, reveals the evolutionary specialization of diatoms from phago-mixotrophs to photoautotrophs.</title>
        <authorList>
            <person name="Ban H."/>
            <person name="Sato S."/>
            <person name="Yoshikawa S."/>
            <person name="Yamada K."/>
            <person name="Nakamura Y."/>
            <person name="Ichinomiya M."/>
            <person name="Sato N."/>
            <person name="Blanc-Mathieu R."/>
            <person name="Endo H."/>
            <person name="Kuwata A."/>
            <person name="Ogata H."/>
        </authorList>
    </citation>
    <scope>NUCLEOTIDE SEQUENCE [LARGE SCALE GENOMIC DNA]</scope>
    <source>
        <strain evidence="11">NIES 3700</strain>
    </source>
</reference>
<dbReference type="Proteomes" id="UP001165122">
    <property type="component" value="Unassembled WGS sequence"/>
</dbReference>
<dbReference type="Pfam" id="PF00069">
    <property type="entry name" value="Pkinase"/>
    <property type="match status" value="1"/>
</dbReference>
<evidence type="ECO:0000256" key="5">
    <source>
        <dbReference type="ARBA" id="ARBA00022840"/>
    </source>
</evidence>
<evidence type="ECO:0000256" key="7">
    <source>
        <dbReference type="SAM" id="MobiDB-lite"/>
    </source>
</evidence>
<feature type="binding site" evidence="6">
    <location>
        <position position="87"/>
    </location>
    <ligand>
        <name>ATP</name>
        <dbReference type="ChEBI" id="CHEBI:30616"/>
    </ligand>
</feature>
<feature type="compositionally biased region" description="Basic and acidic residues" evidence="7">
    <location>
        <begin position="420"/>
        <end position="440"/>
    </location>
</feature>
<evidence type="ECO:0000259" key="9">
    <source>
        <dbReference type="PROSITE" id="PS51285"/>
    </source>
</evidence>
<evidence type="ECO:0000256" key="4">
    <source>
        <dbReference type="ARBA" id="ARBA00022777"/>
    </source>
</evidence>